<dbReference type="RefSeq" id="WP_319048237.1">
    <property type="nucleotide sequence ID" value="NZ_JAUQUR010000003.1"/>
</dbReference>
<keyword evidence="1" id="KW-0812">Transmembrane</keyword>
<organism evidence="2 3">
    <name type="scientific">Aliarcobacter skirrowii</name>
    <dbReference type="NCBI Taxonomy" id="28200"/>
    <lineage>
        <taxon>Bacteria</taxon>
        <taxon>Pseudomonadati</taxon>
        <taxon>Campylobacterota</taxon>
        <taxon>Epsilonproteobacteria</taxon>
        <taxon>Campylobacterales</taxon>
        <taxon>Arcobacteraceae</taxon>
        <taxon>Aliarcobacter</taxon>
    </lineage>
</organism>
<reference evidence="2" key="2">
    <citation type="submission" date="2023-07" db="EMBL/GenBank/DDBJ databases">
        <authorList>
            <person name="Zhang M."/>
            <person name="Zhou G."/>
        </authorList>
    </citation>
    <scope>NUCLEOTIDE SEQUENCE</scope>
    <source>
        <strain evidence="2">BJSY19SF1-2</strain>
    </source>
</reference>
<feature type="transmembrane region" description="Helical" evidence="1">
    <location>
        <begin position="6"/>
        <end position="26"/>
    </location>
</feature>
<evidence type="ECO:0000256" key="1">
    <source>
        <dbReference type="SAM" id="Phobius"/>
    </source>
</evidence>
<comment type="caution">
    <text evidence="2">The sequence shown here is derived from an EMBL/GenBank/DDBJ whole genome shotgun (WGS) entry which is preliminary data.</text>
</comment>
<dbReference type="EMBL" id="JAUQUR010000003">
    <property type="protein sequence ID" value="MDX4069576.1"/>
    <property type="molecule type" value="Genomic_DNA"/>
</dbReference>
<name>A0AAW9DBS3_9BACT</name>
<evidence type="ECO:0008006" key="4">
    <source>
        <dbReference type="Google" id="ProtNLM"/>
    </source>
</evidence>
<evidence type="ECO:0000313" key="2">
    <source>
        <dbReference type="EMBL" id="MDX4069576.1"/>
    </source>
</evidence>
<sequence>MKNKNWIIGFITINFIIFFLIGIFNYKIDSLGLLKETTLDNVAKDLADGKIVAGLSNIDERIFRKKQIEYLKNNVDYVAIGSSRTMQLRKNMFLNDGIKNFQNYSVSGASVEDYIALIQVHQNKFNKLPTNIIFGLDAWIFNKNNGQTRYLSLKNEYKQFLEKLNTKYEISSKNSELNENKISYFLSIDYFKENIKEFKKNQTYFIVDNIEVDEALKMPDGSIYYPYKNRFPDFNEVSNIAKSYAKGSVYSLENYKELSNTELFEKLITYLKDNKVNVYFYLTPYNPITYDILISNEKYKIINEAENYLKKFAKENNIKIVGSYNPHNLKLKNEHFFDGMHSLDTAYEIIFKDLLK</sequence>
<keyword evidence="1" id="KW-0472">Membrane</keyword>
<accession>A0AAW9DBS3</accession>
<dbReference type="AlphaFoldDB" id="A0AAW9DBS3"/>
<dbReference type="Proteomes" id="UP001283691">
    <property type="component" value="Unassembled WGS sequence"/>
</dbReference>
<protein>
    <recommendedName>
        <fullName evidence="4">DUF1574 domain-containing protein</fullName>
    </recommendedName>
</protein>
<proteinExistence type="predicted"/>
<dbReference type="SUPFAM" id="SSF52266">
    <property type="entry name" value="SGNH hydrolase"/>
    <property type="match status" value="1"/>
</dbReference>
<evidence type="ECO:0000313" key="3">
    <source>
        <dbReference type="Proteomes" id="UP001283691"/>
    </source>
</evidence>
<reference evidence="2" key="1">
    <citation type="journal article" date="2023" name="Front. Microbiol.">
        <title>Genomic diversity and taxonomic marker for Arcobacter species.</title>
        <authorList>
            <person name="Zhou G."/>
            <person name="Gu Y."/>
            <person name="Wang H."/>
            <person name="Chen X."/>
            <person name="Zhang X."/>
            <person name="Shao Z."/>
            <person name="Yan X."/>
            <person name="Zhang J."/>
            <person name="Zhang M."/>
        </authorList>
    </citation>
    <scope>NUCLEOTIDE SEQUENCE</scope>
    <source>
        <strain evidence="2">BJSY19SF1-2</strain>
    </source>
</reference>
<keyword evidence="1" id="KW-1133">Transmembrane helix</keyword>
<gene>
    <name evidence="2" type="ORF">Q6A80_07515</name>
</gene>